<dbReference type="FunFam" id="1.10.10.10:FF:000001">
    <property type="entry name" value="LysR family transcriptional regulator"/>
    <property type="match status" value="1"/>
</dbReference>
<organism evidence="7 8">
    <name type="scientific">Bradyrhizobium erythrophlei</name>
    <dbReference type="NCBI Taxonomy" id="1437360"/>
    <lineage>
        <taxon>Bacteria</taxon>
        <taxon>Pseudomonadati</taxon>
        <taxon>Pseudomonadota</taxon>
        <taxon>Alphaproteobacteria</taxon>
        <taxon>Hyphomicrobiales</taxon>
        <taxon>Nitrobacteraceae</taxon>
        <taxon>Bradyrhizobium</taxon>
    </lineage>
</organism>
<evidence type="ECO:0000256" key="4">
    <source>
        <dbReference type="ARBA" id="ARBA00023125"/>
    </source>
</evidence>
<dbReference type="OrthoDB" id="5297263at2"/>
<gene>
    <name evidence="7" type="ORF">SAMN05444170_3968</name>
</gene>
<name>A0A1M7U8T0_9BRAD</name>
<dbReference type="InterPro" id="IPR036388">
    <property type="entry name" value="WH-like_DNA-bd_sf"/>
</dbReference>
<dbReference type="InterPro" id="IPR036390">
    <property type="entry name" value="WH_DNA-bd_sf"/>
</dbReference>
<dbReference type="GO" id="GO:0003677">
    <property type="term" value="F:DNA binding"/>
    <property type="evidence" value="ECO:0007669"/>
    <property type="project" value="UniProtKB-KW"/>
</dbReference>
<feature type="domain" description="HTH lysR-type" evidence="6">
    <location>
        <begin position="1"/>
        <end position="59"/>
    </location>
</feature>
<evidence type="ECO:0000256" key="2">
    <source>
        <dbReference type="ARBA" id="ARBA00009437"/>
    </source>
</evidence>
<accession>A0A1M7U8T0</accession>
<keyword evidence="5" id="KW-0804">Transcription</keyword>
<dbReference type="Pfam" id="PF00126">
    <property type="entry name" value="HTH_1"/>
    <property type="match status" value="1"/>
</dbReference>
<dbReference type="InterPro" id="IPR005119">
    <property type="entry name" value="LysR_subst-bd"/>
</dbReference>
<dbReference type="SUPFAM" id="SSF53850">
    <property type="entry name" value="Periplasmic binding protein-like II"/>
    <property type="match status" value="1"/>
</dbReference>
<evidence type="ECO:0000259" key="6">
    <source>
        <dbReference type="PROSITE" id="PS50931"/>
    </source>
</evidence>
<keyword evidence="4 7" id="KW-0238">DNA-binding</keyword>
<sequence>MRHLRLLSHVVEVARTGSIRKAAEQLNLTPSAMNRRIQDLEAEIGTPLFERRPRGVKLTTAGEMFVRYARSQIADAERMKSHVEDLRGLRRGPVLIASSQALALDFLASRVAGFQKQHPRVTFDLKTLDHERALDALAAYDVDLALVFRPSMRPTLRVIASVPQRLVAIVRADHPLAAKKSVRLSECAEYPAALADRSLGGRQILDEVAARRDLRLNVMAESNSFEMLRGLVHRCNLISFQIEIGAPSGDLGMSLVGVPVDTRDVPAGELVLCQLRGRVLPIAAAAFSETLSKSLHDMKASASRS</sequence>
<reference evidence="8" key="1">
    <citation type="submission" date="2016-11" db="EMBL/GenBank/DDBJ databases">
        <authorList>
            <person name="Varghese N."/>
            <person name="Submissions S."/>
        </authorList>
    </citation>
    <scope>NUCLEOTIDE SEQUENCE [LARGE SCALE GENOMIC DNA]</scope>
    <source>
        <strain evidence="8">GAS401</strain>
    </source>
</reference>
<evidence type="ECO:0000256" key="1">
    <source>
        <dbReference type="ARBA" id="ARBA00003502"/>
    </source>
</evidence>
<evidence type="ECO:0000313" key="8">
    <source>
        <dbReference type="Proteomes" id="UP000184096"/>
    </source>
</evidence>
<dbReference type="Proteomes" id="UP000184096">
    <property type="component" value="Chromosome I"/>
</dbReference>
<evidence type="ECO:0000313" key="7">
    <source>
        <dbReference type="EMBL" id="SHN79260.1"/>
    </source>
</evidence>
<comment type="function">
    <text evidence="1">NodD regulates the expression of the nodABCFE genes which encode other nodulation proteins. NodD is also a negative regulator of its own expression. Binds flavonoids as inducers.</text>
</comment>
<dbReference type="Gene3D" id="1.10.10.10">
    <property type="entry name" value="Winged helix-like DNA-binding domain superfamily/Winged helix DNA-binding domain"/>
    <property type="match status" value="1"/>
</dbReference>
<dbReference type="PANTHER" id="PTHR30419:SF8">
    <property type="entry name" value="NITROGEN ASSIMILATION TRANSCRIPTIONAL ACTIVATOR-RELATED"/>
    <property type="match status" value="1"/>
</dbReference>
<dbReference type="InterPro" id="IPR050950">
    <property type="entry name" value="HTH-type_LysR_regulators"/>
</dbReference>
<evidence type="ECO:0000256" key="5">
    <source>
        <dbReference type="ARBA" id="ARBA00023163"/>
    </source>
</evidence>
<evidence type="ECO:0000256" key="3">
    <source>
        <dbReference type="ARBA" id="ARBA00023015"/>
    </source>
</evidence>
<comment type="similarity">
    <text evidence="2">Belongs to the LysR transcriptional regulatory family.</text>
</comment>
<dbReference type="PROSITE" id="PS50931">
    <property type="entry name" value="HTH_LYSR"/>
    <property type="match status" value="1"/>
</dbReference>
<dbReference type="GO" id="GO:0005829">
    <property type="term" value="C:cytosol"/>
    <property type="evidence" value="ECO:0007669"/>
    <property type="project" value="TreeGrafter"/>
</dbReference>
<dbReference type="RefSeq" id="WP_072820266.1">
    <property type="nucleotide sequence ID" value="NZ_LT670849.1"/>
</dbReference>
<dbReference type="GO" id="GO:0003700">
    <property type="term" value="F:DNA-binding transcription factor activity"/>
    <property type="evidence" value="ECO:0007669"/>
    <property type="project" value="InterPro"/>
</dbReference>
<dbReference type="Gene3D" id="3.40.190.290">
    <property type="match status" value="1"/>
</dbReference>
<keyword evidence="8" id="KW-1185">Reference proteome</keyword>
<dbReference type="InterPro" id="IPR000847">
    <property type="entry name" value="LysR_HTH_N"/>
</dbReference>
<dbReference type="PRINTS" id="PR00039">
    <property type="entry name" value="HTHLYSR"/>
</dbReference>
<dbReference type="SUPFAM" id="SSF46785">
    <property type="entry name" value="Winged helix' DNA-binding domain"/>
    <property type="match status" value="1"/>
</dbReference>
<keyword evidence="3" id="KW-0805">Transcription regulation</keyword>
<proteinExistence type="inferred from homology"/>
<protein>
    <submittedName>
        <fullName evidence="7">DNA-binding transcriptional regulator, LysR family</fullName>
    </submittedName>
</protein>
<dbReference type="PANTHER" id="PTHR30419">
    <property type="entry name" value="HTH-TYPE TRANSCRIPTIONAL REGULATOR YBHD"/>
    <property type="match status" value="1"/>
</dbReference>
<dbReference type="Pfam" id="PF03466">
    <property type="entry name" value="LysR_substrate"/>
    <property type="match status" value="1"/>
</dbReference>
<dbReference type="AlphaFoldDB" id="A0A1M7U8T0"/>
<dbReference type="EMBL" id="LT670849">
    <property type="protein sequence ID" value="SHN79260.1"/>
    <property type="molecule type" value="Genomic_DNA"/>
</dbReference>